<feature type="chain" id="PRO_5014776828" evidence="4">
    <location>
        <begin position="22"/>
        <end position="709"/>
    </location>
</feature>
<dbReference type="SUPFAM" id="SSF49785">
    <property type="entry name" value="Galactose-binding domain-like"/>
    <property type="match status" value="1"/>
</dbReference>
<feature type="signal peptide" evidence="4">
    <location>
        <begin position="1"/>
        <end position="21"/>
    </location>
</feature>
<evidence type="ECO:0000256" key="3">
    <source>
        <dbReference type="ARBA" id="ARBA00023295"/>
    </source>
</evidence>
<evidence type="ECO:0000256" key="1">
    <source>
        <dbReference type="ARBA" id="ARBA00007401"/>
    </source>
</evidence>
<evidence type="ECO:0000313" key="9">
    <source>
        <dbReference type="Proteomes" id="UP000239735"/>
    </source>
</evidence>
<name>A0A2N9M2F7_9BACT</name>
<feature type="domain" description="Glycoside hydrolase family 2 catalytic" evidence="6">
    <location>
        <begin position="311"/>
        <end position="524"/>
    </location>
</feature>
<dbReference type="InterPro" id="IPR017853">
    <property type="entry name" value="GH"/>
</dbReference>
<evidence type="ECO:0000259" key="7">
    <source>
        <dbReference type="Pfam" id="PF02837"/>
    </source>
</evidence>
<dbReference type="InterPro" id="IPR036156">
    <property type="entry name" value="Beta-gal/glucu_dom_sf"/>
</dbReference>
<reference evidence="9" key="1">
    <citation type="submission" date="2018-02" db="EMBL/GenBank/DDBJ databases">
        <authorList>
            <person name="Hausmann B."/>
        </authorList>
    </citation>
    <scope>NUCLEOTIDE SEQUENCE [LARGE SCALE GENOMIC DNA]</scope>
    <source>
        <strain evidence="9">Peat soil MAG SbA5</strain>
    </source>
</reference>
<dbReference type="PANTHER" id="PTHR42732:SF1">
    <property type="entry name" value="BETA-MANNOSIDASE"/>
    <property type="match status" value="1"/>
</dbReference>
<gene>
    <name evidence="8" type="ORF">SBA5_700013</name>
</gene>
<evidence type="ECO:0000313" key="8">
    <source>
        <dbReference type="EMBL" id="SPE29631.1"/>
    </source>
</evidence>
<dbReference type="PRINTS" id="PR00132">
    <property type="entry name" value="GLHYDRLASE2"/>
</dbReference>
<sequence length="709" mass="78909">MSSRRKFLSTLPVLGAGVVLAHGNAAAGQAAKQMPQSNAESYPLKDGWQFRLDREGTASAAEIGRNGDGWEAVSVPHTWQTLGREPEFVGVAWYRTEIAAPEEWKDRFVRVEFEAVFHTAQVYLNGQGVGEHLGKGYTAFQCDLSPGLQIGQANLLTVRADNTFSNTMLPRLKSFDWTNDGGLIRPVNLLITPRVFIERVEIDAAPNLEAKTAQVSVRAMVRNTRSDVGTVRLGGTVQREGSAEKQTRIPEKTVRVAAGATQIVALDAVTIESPELWHFDAPNLYDATITLESENEKHFLSDCFGIRRFEARGTEFFLNGERVRLMGLERMAGSHPEFGMAEPAEWIDANHRDMKELNCVFTRVHWPQDRRVLEFCDRNGILMQEEVPAWGPMTFSKIDANLLAQLTTNGLEQLREMMASDRNHPCIVSWGLCNEVDGKNPNSRAFAHAIAKEARAADPSRLLTYASHSLREHPEEDMAGDFDFISANEYFGSWYPGGPPELRAHLEDLRRAFPNKPIVVSEYGWCECQAKIPPGDEDRVTIVNDHTQVMRESDVVAGAIYFDYNDYRTIVGDHGTDALRQRVHGIVDVYAGRKPSFDALRTQASPVEELVLSPAGDAWELKLVTRKRLPGYTLRGYAARWLFYGYDDLPMDGKIDRLPELAPGATITLKASSSVGNLKRVAVEILRPTGFAAARIDLDLSKPGELARG</sequence>
<dbReference type="OrthoDB" id="9762066at2"/>
<dbReference type="InterPro" id="IPR006103">
    <property type="entry name" value="Glyco_hydro_2_cat"/>
</dbReference>
<evidence type="ECO:0000259" key="5">
    <source>
        <dbReference type="Pfam" id="PF00703"/>
    </source>
</evidence>
<dbReference type="InterPro" id="IPR013783">
    <property type="entry name" value="Ig-like_fold"/>
</dbReference>
<dbReference type="Pfam" id="PF02837">
    <property type="entry name" value="Glyco_hydro_2_N"/>
    <property type="match status" value="1"/>
</dbReference>
<evidence type="ECO:0000256" key="4">
    <source>
        <dbReference type="SAM" id="SignalP"/>
    </source>
</evidence>
<dbReference type="Gene3D" id="3.20.20.80">
    <property type="entry name" value="Glycosidases"/>
    <property type="match status" value="1"/>
</dbReference>
<dbReference type="InterPro" id="IPR006104">
    <property type="entry name" value="Glyco_hydro_2_N"/>
</dbReference>
<dbReference type="Gene3D" id="2.60.40.10">
    <property type="entry name" value="Immunoglobulins"/>
    <property type="match status" value="1"/>
</dbReference>
<dbReference type="InterPro" id="IPR006102">
    <property type="entry name" value="Ig-like_GH2"/>
</dbReference>
<dbReference type="InterPro" id="IPR023232">
    <property type="entry name" value="Glyco_hydro_2_AS"/>
</dbReference>
<evidence type="ECO:0000256" key="2">
    <source>
        <dbReference type="ARBA" id="ARBA00022801"/>
    </source>
</evidence>
<keyword evidence="3" id="KW-0326">Glycosidase</keyword>
<dbReference type="PROSITE" id="PS00608">
    <property type="entry name" value="GLYCOSYL_HYDROL_F2_2"/>
    <property type="match status" value="1"/>
</dbReference>
<keyword evidence="2" id="KW-0378">Hydrolase</keyword>
<dbReference type="Pfam" id="PF02836">
    <property type="entry name" value="Glyco_hydro_2_C"/>
    <property type="match status" value="1"/>
</dbReference>
<dbReference type="Gene3D" id="2.60.120.260">
    <property type="entry name" value="Galactose-binding domain-like"/>
    <property type="match status" value="1"/>
</dbReference>
<comment type="similarity">
    <text evidence="1">Belongs to the glycosyl hydrolase 2 family.</text>
</comment>
<keyword evidence="4" id="KW-0732">Signal</keyword>
<accession>A0A2N9M2F7</accession>
<proteinExistence type="inferred from homology"/>
<dbReference type="PROSITE" id="PS51318">
    <property type="entry name" value="TAT"/>
    <property type="match status" value="1"/>
</dbReference>
<dbReference type="Pfam" id="PF00703">
    <property type="entry name" value="Glyco_hydro_2"/>
    <property type="match status" value="1"/>
</dbReference>
<dbReference type="InterPro" id="IPR006101">
    <property type="entry name" value="Glyco_hydro_2"/>
</dbReference>
<protein>
    <submittedName>
        <fullName evidence="8">Putative Beta-galactosidase/beta-glucuronidase</fullName>
    </submittedName>
</protein>
<organism evidence="8 9">
    <name type="scientific">Candidatus Sulfuritelmatomonas gaucii</name>
    <dbReference type="NCBI Taxonomy" id="2043161"/>
    <lineage>
        <taxon>Bacteria</taxon>
        <taxon>Pseudomonadati</taxon>
        <taxon>Acidobacteriota</taxon>
        <taxon>Terriglobia</taxon>
        <taxon>Terriglobales</taxon>
        <taxon>Acidobacteriaceae</taxon>
        <taxon>Candidatus Sulfuritelmatomonas</taxon>
    </lineage>
</organism>
<dbReference type="PANTHER" id="PTHR42732">
    <property type="entry name" value="BETA-GALACTOSIDASE"/>
    <property type="match status" value="1"/>
</dbReference>
<dbReference type="SUPFAM" id="SSF49303">
    <property type="entry name" value="beta-Galactosidase/glucuronidase domain"/>
    <property type="match status" value="1"/>
</dbReference>
<dbReference type="InterPro" id="IPR006311">
    <property type="entry name" value="TAT_signal"/>
</dbReference>
<dbReference type="InterPro" id="IPR008979">
    <property type="entry name" value="Galactose-bd-like_sf"/>
</dbReference>
<dbReference type="GO" id="GO:0004553">
    <property type="term" value="F:hydrolase activity, hydrolyzing O-glycosyl compounds"/>
    <property type="evidence" value="ECO:0007669"/>
    <property type="project" value="InterPro"/>
</dbReference>
<dbReference type="GO" id="GO:0005975">
    <property type="term" value="P:carbohydrate metabolic process"/>
    <property type="evidence" value="ECO:0007669"/>
    <property type="project" value="InterPro"/>
</dbReference>
<feature type="domain" description="Glycoside hydrolase family 2 immunoglobulin-like beta-sandwich" evidence="5">
    <location>
        <begin position="196"/>
        <end position="307"/>
    </location>
</feature>
<dbReference type="AlphaFoldDB" id="A0A2N9M2F7"/>
<dbReference type="SUPFAM" id="SSF51445">
    <property type="entry name" value="(Trans)glycosidases"/>
    <property type="match status" value="1"/>
</dbReference>
<dbReference type="InterPro" id="IPR051913">
    <property type="entry name" value="GH2_Domain-Containing"/>
</dbReference>
<dbReference type="EMBL" id="OKRB01000131">
    <property type="protein sequence ID" value="SPE29631.1"/>
    <property type="molecule type" value="Genomic_DNA"/>
</dbReference>
<evidence type="ECO:0000259" key="6">
    <source>
        <dbReference type="Pfam" id="PF02836"/>
    </source>
</evidence>
<feature type="domain" description="Glycosyl hydrolases family 2 sugar binding" evidence="7">
    <location>
        <begin position="88"/>
        <end position="193"/>
    </location>
</feature>
<dbReference type="Proteomes" id="UP000239735">
    <property type="component" value="Unassembled WGS sequence"/>
</dbReference>